<sequence length="989" mass="107799">MHTCMDPITGFPRFLTPILASLAAIVPVARAQNVATSSTAAWSSQIVAFWGAVGIGVRASNAQRPSNPITSTIASLAILQRASAAASAIQSGNWYVFAPGYNGGKTRIDVLLLSWRTPAQLQALCVKVSTLAEVLARQRWLILLVGRQKHGDDDHGAAVLWTSSPRCPEYSPVRYADTDGMYSPLPGETIQALLEYTASCDANNIQFDTNGVTTLICNEILRRPTRSVSMNESSSDAQQDPGMGRYITSYQLDGVVMPYVTIAKYVGDNTATRVALVGSAVWMYCIVHSMVCVAVGLMGAASGRGLAVWLFAPRMVMAKLGAEGIAGDDALLSLLGFDGVSYVVTAHGANVASIATDKIISWETSKRARMACLSIAFNIVELLLVVGGWLYGALKVEKLAPRGLVGHGMLWLATVVSTGLSLRTLVSVRERLKGRLIGIFAEVHHTRLAIARDHKISSTPSSPYLSLVSNILSRADHDVQSIEAALTLMRQPLFCSELQEHAAVEELGYAYQGDTLVKESGNKVVTTASAFPWIRVALCVCITILCSAFGPVYAYMEMPRWSKIAAEVMLAGSATWFATLARTSRLEPSHSTQICHMVATMVASAVCRHPLSALQVACFGEHLDEQPGAVLAGSESPPEHRIVDRQGELVMRAFLQQSREKASEHRVVSGKGLLHHGRVDSESLEGPLCSAELVEDQPVSLSVVANGVLLVQLREQHHHLLLDHHPVELHGDDDPVILAQPGHKPETLAFIQILAASLHLSKEIPYLLLLPGVPELRHQPEQLESVRGVSIPDHFLCNVVTLLKPHRLIQAGAQRRECGVENSGIGATALCDHPLVAPESFVNPAPLAIQTDDRRIRRSSPWIAFNRHARGKLKAFVEIVLLSKAFHHDHVADTIPSFHLLKQLHRFLHPPGLGKSAENSIVVCEIFLTTVELHLRFQKLHGLLHPPGFEEAHNDSPANLRRQPSKRFPRRLSELERLVDLTTFDCCFH</sequence>
<dbReference type="AlphaFoldDB" id="D8T1P8"/>
<dbReference type="EMBL" id="GL377663">
    <property type="protein sequence ID" value="EFJ09425.1"/>
    <property type="molecule type" value="Genomic_DNA"/>
</dbReference>
<keyword evidence="1" id="KW-1133">Transmembrane helix</keyword>
<feature type="transmembrane region" description="Helical" evidence="1">
    <location>
        <begin position="370"/>
        <end position="392"/>
    </location>
</feature>
<keyword evidence="4" id="KW-1185">Reference proteome</keyword>
<reference evidence="3 4" key="1">
    <citation type="journal article" date="2011" name="Science">
        <title>The Selaginella genome identifies genetic changes associated with the evolution of vascular plants.</title>
        <authorList>
            <person name="Banks J.A."/>
            <person name="Nishiyama T."/>
            <person name="Hasebe M."/>
            <person name="Bowman J.L."/>
            <person name="Gribskov M."/>
            <person name="dePamphilis C."/>
            <person name="Albert V.A."/>
            <person name="Aono N."/>
            <person name="Aoyama T."/>
            <person name="Ambrose B.A."/>
            <person name="Ashton N.W."/>
            <person name="Axtell M.J."/>
            <person name="Barker E."/>
            <person name="Barker M.S."/>
            <person name="Bennetzen J.L."/>
            <person name="Bonawitz N.D."/>
            <person name="Chapple C."/>
            <person name="Cheng C."/>
            <person name="Correa L.G."/>
            <person name="Dacre M."/>
            <person name="DeBarry J."/>
            <person name="Dreyer I."/>
            <person name="Elias M."/>
            <person name="Engstrom E.M."/>
            <person name="Estelle M."/>
            <person name="Feng L."/>
            <person name="Finet C."/>
            <person name="Floyd S.K."/>
            <person name="Frommer W.B."/>
            <person name="Fujita T."/>
            <person name="Gramzow L."/>
            <person name="Gutensohn M."/>
            <person name="Harholt J."/>
            <person name="Hattori M."/>
            <person name="Heyl A."/>
            <person name="Hirai T."/>
            <person name="Hiwatashi Y."/>
            <person name="Ishikawa M."/>
            <person name="Iwata M."/>
            <person name="Karol K.G."/>
            <person name="Koehler B."/>
            <person name="Kolukisaoglu U."/>
            <person name="Kubo M."/>
            <person name="Kurata T."/>
            <person name="Lalonde S."/>
            <person name="Li K."/>
            <person name="Li Y."/>
            <person name="Litt A."/>
            <person name="Lyons E."/>
            <person name="Manning G."/>
            <person name="Maruyama T."/>
            <person name="Michael T.P."/>
            <person name="Mikami K."/>
            <person name="Miyazaki S."/>
            <person name="Morinaga S."/>
            <person name="Murata T."/>
            <person name="Mueller-Roeber B."/>
            <person name="Nelson D.R."/>
            <person name="Obara M."/>
            <person name="Oguri Y."/>
            <person name="Olmstead R.G."/>
            <person name="Onodera N."/>
            <person name="Petersen B.L."/>
            <person name="Pils B."/>
            <person name="Prigge M."/>
            <person name="Rensing S.A."/>
            <person name="Riano-Pachon D.M."/>
            <person name="Roberts A.W."/>
            <person name="Sato Y."/>
            <person name="Scheller H.V."/>
            <person name="Schulz B."/>
            <person name="Schulz C."/>
            <person name="Shakirov E.V."/>
            <person name="Shibagaki N."/>
            <person name="Shinohara N."/>
            <person name="Shippen D.E."/>
            <person name="Soerensen I."/>
            <person name="Sotooka R."/>
            <person name="Sugimoto N."/>
            <person name="Sugita M."/>
            <person name="Sumikawa N."/>
            <person name="Tanurdzic M."/>
            <person name="Theissen G."/>
            <person name="Ulvskov P."/>
            <person name="Wakazuki S."/>
            <person name="Weng J.K."/>
            <person name="Willats W.W."/>
            <person name="Wipf D."/>
            <person name="Wolf P.G."/>
            <person name="Yang L."/>
            <person name="Zimmer A.D."/>
            <person name="Zhu Q."/>
            <person name="Mitros T."/>
            <person name="Hellsten U."/>
            <person name="Loque D."/>
            <person name="Otillar R."/>
            <person name="Salamov A."/>
            <person name="Schmutz J."/>
            <person name="Shapiro H."/>
            <person name="Lindquist E."/>
            <person name="Lucas S."/>
            <person name="Rokhsar D."/>
            <person name="Grigoriev I.V."/>
        </authorList>
    </citation>
    <scope>NUCLEOTIDE SEQUENCE [LARGE SCALE GENOMIC DNA]</scope>
</reference>
<dbReference type="Proteomes" id="UP000001514">
    <property type="component" value="Unassembled WGS sequence"/>
</dbReference>
<evidence type="ECO:0000313" key="3">
    <source>
        <dbReference type="EMBL" id="EFJ09425.1"/>
    </source>
</evidence>
<dbReference type="InParanoid" id="D8T1P8"/>
<dbReference type="eggNOG" id="ENOG502REP1">
    <property type="taxonomic scope" value="Eukaryota"/>
</dbReference>
<evidence type="ECO:0000313" key="4">
    <source>
        <dbReference type="Proteomes" id="UP000001514"/>
    </source>
</evidence>
<dbReference type="Gramene" id="EFJ09425">
    <property type="protein sequence ID" value="EFJ09425"/>
    <property type="gene ID" value="SELMODRAFT_428089"/>
</dbReference>
<dbReference type="KEGG" id="smo:SELMODRAFT_428089"/>
<feature type="transmembrane region" description="Helical" evidence="1">
    <location>
        <begin position="533"/>
        <end position="555"/>
    </location>
</feature>
<gene>
    <name evidence="3" type="ORF">SELMODRAFT_428089</name>
</gene>
<feature type="transmembrane region" description="Helical" evidence="1">
    <location>
        <begin position="281"/>
        <end position="311"/>
    </location>
</feature>
<keyword evidence="1" id="KW-0472">Membrane</keyword>
<evidence type="ECO:0000256" key="2">
    <source>
        <dbReference type="SAM" id="SignalP"/>
    </source>
</evidence>
<evidence type="ECO:0008006" key="5">
    <source>
        <dbReference type="Google" id="ProtNLM"/>
    </source>
</evidence>
<proteinExistence type="predicted"/>
<accession>D8T1P8</accession>
<protein>
    <recommendedName>
        <fullName evidence="5">DUF4220 domain-containing protein</fullName>
    </recommendedName>
</protein>
<evidence type="ECO:0000256" key="1">
    <source>
        <dbReference type="SAM" id="Phobius"/>
    </source>
</evidence>
<feature type="transmembrane region" description="Helical" evidence="1">
    <location>
        <begin position="404"/>
        <end position="426"/>
    </location>
</feature>
<keyword evidence="2" id="KW-0732">Signal</keyword>
<organism evidence="4">
    <name type="scientific">Selaginella moellendorffii</name>
    <name type="common">Spikemoss</name>
    <dbReference type="NCBI Taxonomy" id="88036"/>
    <lineage>
        <taxon>Eukaryota</taxon>
        <taxon>Viridiplantae</taxon>
        <taxon>Streptophyta</taxon>
        <taxon>Embryophyta</taxon>
        <taxon>Tracheophyta</taxon>
        <taxon>Lycopodiopsida</taxon>
        <taxon>Selaginellales</taxon>
        <taxon>Selaginellaceae</taxon>
        <taxon>Selaginella</taxon>
    </lineage>
</organism>
<dbReference type="HOGENOM" id="CLU_301962_0_0_1"/>
<feature type="signal peptide" evidence="2">
    <location>
        <begin position="1"/>
        <end position="31"/>
    </location>
</feature>
<feature type="chain" id="PRO_5003123227" description="DUF4220 domain-containing protein" evidence="2">
    <location>
        <begin position="32"/>
        <end position="989"/>
    </location>
</feature>
<name>D8T1P8_SELML</name>
<keyword evidence="1" id="KW-0812">Transmembrane</keyword>